<name>A0ABM7GDK4_9GAMM</name>
<sequence length="56" mass="6637">MHIWEQCHWPHFEWDESVLRSTLDAIRLLQGHLLGKIEALDVDKDTTNNRETPGHF</sequence>
<protein>
    <recommendedName>
        <fullName evidence="1">DUF4172 domain-containing protein</fullName>
    </recommendedName>
</protein>
<reference evidence="3" key="1">
    <citation type="journal article" date="2019" name="Microbiol. Resour. Announc.">
        <title>Complete Genome Sequence of Halomonas olivaria, a Moderately Halophilic Bacterium Isolated from Olive Processing Effluents, Obtained by Nanopore Sequencing.</title>
        <authorList>
            <person name="Nagata S."/>
            <person name="Ii K.M."/>
            <person name="Tsukimi T."/>
            <person name="Miura M.C."/>
            <person name="Galipon J."/>
            <person name="Arakawa K."/>
        </authorList>
    </citation>
    <scope>NUCLEOTIDE SEQUENCE [LARGE SCALE GENOMIC DNA]</scope>
    <source>
        <strain evidence="3">TYRC17</strain>
    </source>
</reference>
<gene>
    <name evidence="2" type="ORF">HORIV_11890</name>
</gene>
<organism evidence="2 3">
    <name type="scientific">Vreelandella olivaria</name>
    <dbReference type="NCBI Taxonomy" id="390919"/>
    <lineage>
        <taxon>Bacteria</taxon>
        <taxon>Pseudomonadati</taxon>
        <taxon>Pseudomonadota</taxon>
        <taxon>Gammaproteobacteria</taxon>
        <taxon>Oceanospirillales</taxon>
        <taxon>Halomonadaceae</taxon>
        <taxon>Vreelandella</taxon>
    </lineage>
</organism>
<evidence type="ECO:0000313" key="2">
    <source>
        <dbReference type="EMBL" id="BBI48768.1"/>
    </source>
</evidence>
<proteinExistence type="predicted"/>
<dbReference type="InterPro" id="IPR025230">
    <property type="entry name" value="DUF4172"/>
</dbReference>
<dbReference type="EMBL" id="AP019416">
    <property type="protein sequence ID" value="BBI48768.1"/>
    <property type="molecule type" value="Genomic_DNA"/>
</dbReference>
<dbReference type="Proteomes" id="UP000289555">
    <property type="component" value="Chromosome"/>
</dbReference>
<evidence type="ECO:0000259" key="1">
    <source>
        <dbReference type="Pfam" id="PF13776"/>
    </source>
</evidence>
<keyword evidence="3" id="KW-1185">Reference proteome</keyword>
<feature type="domain" description="DUF4172" evidence="1">
    <location>
        <begin position="3"/>
        <end position="47"/>
    </location>
</feature>
<evidence type="ECO:0000313" key="3">
    <source>
        <dbReference type="Proteomes" id="UP000289555"/>
    </source>
</evidence>
<accession>A0ABM7GDK4</accession>
<dbReference type="Pfam" id="PF13776">
    <property type="entry name" value="DUF4172"/>
    <property type="match status" value="1"/>
</dbReference>